<sequence>MSFTFCCSMKRKSSRL</sequence>
<reference evidence="1 2" key="1">
    <citation type="submission" date="2024-04" db="EMBL/GenBank/DDBJ databases">
        <authorList>
            <person name="Rising A."/>
            <person name="Reimegard J."/>
            <person name="Sonavane S."/>
            <person name="Akerstrom W."/>
            <person name="Nylinder S."/>
            <person name="Hedman E."/>
            <person name="Kallberg Y."/>
        </authorList>
    </citation>
    <scope>NUCLEOTIDE SEQUENCE [LARGE SCALE GENOMIC DNA]</scope>
</reference>
<comment type="caution">
    <text evidence="1">The sequence shown here is derived from an EMBL/GenBank/DDBJ whole genome shotgun (WGS) entry which is preliminary data.</text>
</comment>
<evidence type="ECO:0000313" key="1">
    <source>
        <dbReference type="EMBL" id="CAL1282146.1"/>
    </source>
</evidence>
<organism evidence="1 2">
    <name type="scientific">Larinioides sclopetarius</name>
    <dbReference type="NCBI Taxonomy" id="280406"/>
    <lineage>
        <taxon>Eukaryota</taxon>
        <taxon>Metazoa</taxon>
        <taxon>Ecdysozoa</taxon>
        <taxon>Arthropoda</taxon>
        <taxon>Chelicerata</taxon>
        <taxon>Arachnida</taxon>
        <taxon>Araneae</taxon>
        <taxon>Araneomorphae</taxon>
        <taxon>Entelegynae</taxon>
        <taxon>Araneoidea</taxon>
        <taxon>Araneidae</taxon>
        <taxon>Larinioides</taxon>
    </lineage>
</organism>
<dbReference type="EMBL" id="CAXIEN010000153">
    <property type="protein sequence ID" value="CAL1282146.1"/>
    <property type="molecule type" value="Genomic_DNA"/>
</dbReference>
<proteinExistence type="predicted"/>
<name>A0AAV2ADY5_9ARAC</name>
<dbReference type="AlphaFoldDB" id="A0AAV2ADY5"/>
<accession>A0AAV2ADY5</accession>
<evidence type="ECO:0000313" key="2">
    <source>
        <dbReference type="Proteomes" id="UP001497382"/>
    </source>
</evidence>
<keyword evidence="2" id="KW-1185">Reference proteome</keyword>
<protein>
    <submittedName>
        <fullName evidence="1">Uncharacterized protein</fullName>
    </submittedName>
</protein>
<dbReference type="Proteomes" id="UP001497382">
    <property type="component" value="Unassembled WGS sequence"/>
</dbReference>
<gene>
    <name evidence="1" type="ORF">LARSCL_LOCUS11955</name>
</gene>